<dbReference type="InterPro" id="IPR012341">
    <property type="entry name" value="6hp_glycosidase-like_sf"/>
</dbReference>
<protein>
    <submittedName>
        <fullName evidence="3">Glycoside hydrolase family 15 protein</fullName>
    </submittedName>
</protein>
<proteinExistence type="predicted"/>
<dbReference type="Pfam" id="PF00723">
    <property type="entry name" value="Glyco_hydro_15"/>
    <property type="match status" value="1"/>
</dbReference>
<reference evidence="4" key="1">
    <citation type="journal article" date="2019" name="Int. J. Syst. Evol. Microbiol.">
        <title>The Global Catalogue of Microorganisms (GCM) 10K type strain sequencing project: providing services to taxonomists for standard genome sequencing and annotation.</title>
        <authorList>
            <consortium name="The Broad Institute Genomics Platform"/>
            <consortium name="The Broad Institute Genome Sequencing Center for Infectious Disease"/>
            <person name="Wu L."/>
            <person name="Ma J."/>
        </authorList>
    </citation>
    <scope>NUCLEOTIDE SEQUENCE [LARGE SCALE GENOMIC DNA]</scope>
    <source>
        <strain evidence="4">CGMCC 1.16026</strain>
    </source>
</reference>
<evidence type="ECO:0000259" key="2">
    <source>
        <dbReference type="Pfam" id="PF19291"/>
    </source>
</evidence>
<sequence length="605" mass="68686">MSLDLNEYAIIGDMRTCALVSRHASIDWLCMPRFDSPAILLKLLDDDRGGSCEVDPGEILTSTRRYVEGTNILETTLETTSGVLRITDFFDVQRHSGGELDSRSEHRCMRLLECTEGDLDVTIRFRPTFGFATCSHSVRAESEGFIYSAEDADGTVLLGVQWSEGVRFVRHDSWHVPLRAGERCWFMIQHRDTAEPLPQLRDQDVDEMLRRTEAYWLEWSSRCTYKGRWEGAILRSILCLKLLTYAPTGAIAAAATCGLPEVIGGERNWDYRFCWLRDASFTVSSFLNCGYRHEARRFLDFIAQRDPSCGKNLQVLYPLCEGSAGERILRHLKGWKRSTPVRIGNAASDQVQLDIYGEYMSALAMYLEDAPASEVEEMRERVEQTVRNVLSFIEGHWQSPDQGLWELQVPPQQHLHSKGMCFVAIGRGLKLAAQLGMSLDVQHWRHLQNRIRQDYLRGAWSNDAQALMQTYDHVRLDASAMRLVLYEALDCREEQTKATVAAIQEALCEGDLVYRYKGDDGLPGQEGCFTVCSFWLASMHAYQGNGDQAIALFERMLGRANDVGLFSEEMLPETFEQIGNFPQAFTHMGVINNGQRILRLLGEQP</sequence>
<dbReference type="Proteomes" id="UP001596391">
    <property type="component" value="Unassembled WGS sequence"/>
</dbReference>
<dbReference type="SUPFAM" id="SSF48208">
    <property type="entry name" value="Six-hairpin glycosidases"/>
    <property type="match status" value="1"/>
</dbReference>
<dbReference type="GO" id="GO:0016787">
    <property type="term" value="F:hydrolase activity"/>
    <property type="evidence" value="ECO:0007669"/>
    <property type="project" value="UniProtKB-KW"/>
</dbReference>
<dbReference type="EMBL" id="JBHSWI010000001">
    <property type="protein sequence ID" value="MFC6647201.1"/>
    <property type="molecule type" value="Genomic_DNA"/>
</dbReference>
<dbReference type="InterPro" id="IPR008928">
    <property type="entry name" value="6-hairpin_glycosidase_sf"/>
</dbReference>
<feature type="domain" description="Trehalase-like N-terminal" evidence="2">
    <location>
        <begin position="6"/>
        <end position="162"/>
    </location>
</feature>
<dbReference type="RefSeq" id="WP_263370888.1">
    <property type="nucleotide sequence ID" value="NZ_JAGSYD010000002.1"/>
</dbReference>
<feature type="domain" description="GH15-like" evidence="1">
    <location>
        <begin position="231"/>
        <end position="592"/>
    </location>
</feature>
<evidence type="ECO:0000313" key="3">
    <source>
        <dbReference type="EMBL" id="MFC6647201.1"/>
    </source>
</evidence>
<organism evidence="3 4">
    <name type="scientific">Granulicella cerasi</name>
    <dbReference type="NCBI Taxonomy" id="741063"/>
    <lineage>
        <taxon>Bacteria</taxon>
        <taxon>Pseudomonadati</taxon>
        <taxon>Acidobacteriota</taxon>
        <taxon>Terriglobia</taxon>
        <taxon>Terriglobales</taxon>
        <taxon>Acidobacteriaceae</taxon>
        <taxon>Granulicella</taxon>
    </lineage>
</organism>
<dbReference type="PANTHER" id="PTHR31616">
    <property type="entry name" value="TREHALASE"/>
    <property type="match status" value="1"/>
</dbReference>
<name>A0ABW1ZER4_9BACT</name>
<evidence type="ECO:0000259" key="1">
    <source>
        <dbReference type="Pfam" id="PF00723"/>
    </source>
</evidence>
<dbReference type="InterPro" id="IPR045582">
    <property type="entry name" value="Trehalase-like_N"/>
</dbReference>
<accession>A0ABW1ZER4</accession>
<evidence type="ECO:0000313" key="4">
    <source>
        <dbReference type="Proteomes" id="UP001596391"/>
    </source>
</evidence>
<dbReference type="InterPro" id="IPR011613">
    <property type="entry name" value="GH15-like"/>
</dbReference>
<comment type="caution">
    <text evidence="3">The sequence shown here is derived from an EMBL/GenBank/DDBJ whole genome shotgun (WGS) entry which is preliminary data.</text>
</comment>
<keyword evidence="3" id="KW-0378">Hydrolase</keyword>
<dbReference type="Gene3D" id="1.50.10.10">
    <property type="match status" value="1"/>
</dbReference>
<gene>
    <name evidence="3" type="ORF">ACFQBQ_16815</name>
</gene>
<keyword evidence="4" id="KW-1185">Reference proteome</keyword>
<dbReference type="PANTHER" id="PTHR31616:SF0">
    <property type="entry name" value="GLUCAN 1,4-ALPHA-GLUCOSIDASE"/>
    <property type="match status" value="1"/>
</dbReference>
<dbReference type="Pfam" id="PF19291">
    <property type="entry name" value="TREH_N"/>
    <property type="match status" value="1"/>
</dbReference>